<dbReference type="RefSeq" id="WP_008512061.1">
    <property type="nucleotide sequence ID" value="NZ_CM001403.1"/>
</dbReference>
<dbReference type="Pfam" id="PF04397">
    <property type="entry name" value="LytTR"/>
    <property type="match status" value="1"/>
</dbReference>
<dbReference type="GO" id="GO:0005829">
    <property type="term" value="C:cytosol"/>
    <property type="evidence" value="ECO:0007669"/>
    <property type="project" value="TreeGrafter"/>
</dbReference>
<protein>
    <submittedName>
        <fullName evidence="4">Two component transcriptional regulator, LytTR family</fullName>
    </submittedName>
</protein>
<dbReference type="GO" id="GO:0032993">
    <property type="term" value="C:protein-DNA complex"/>
    <property type="evidence" value="ECO:0007669"/>
    <property type="project" value="TreeGrafter"/>
</dbReference>
<dbReference type="EMBL" id="CM001403">
    <property type="protein sequence ID" value="EHQ30378.1"/>
    <property type="molecule type" value="Genomic_DNA"/>
</dbReference>
<dbReference type="AlphaFoldDB" id="H1Y5V6"/>
<dbReference type="InterPro" id="IPR007492">
    <property type="entry name" value="LytTR_DNA-bd_dom"/>
</dbReference>
<dbReference type="GO" id="GO:0000976">
    <property type="term" value="F:transcription cis-regulatory region binding"/>
    <property type="evidence" value="ECO:0007669"/>
    <property type="project" value="TreeGrafter"/>
</dbReference>
<dbReference type="GO" id="GO:0000156">
    <property type="term" value="F:phosphorelay response regulator activity"/>
    <property type="evidence" value="ECO:0007669"/>
    <property type="project" value="TreeGrafter"/>
</dbReference>
<keyword evidence="2" id="KW-0597">Phosphoprotein</keyword>
<dbReference type="InterPro" id="IPR001789">
    <property type="entry name" value="Sig_transdc_resp-reg_receiver"/>
</dbReference>
<dbReference type="SMART" id="SM00850">
    <property type="entry name" value="LytTR"/>
    <property type="match status" value="1"/>
</dbReference>
<keyword evidence="1" id="KW-0238">DNA-binding</keyword>
<dbReference type="Gene3D" id="3.40.50.2300">
    <property type="match status" value="1"/>
</dbReference>
<evidence type="ECO:0000313" key="4">
    <source>
        <dbReference type="EMBL" id="EHQ30378.1"/>
    </source>
</evidence>
<dbReference type="PANTHER" id="PTHR48111">
    <property type="entry name" value="REGULATOR OF RPOS"/>
    <property type="match status" value="1"/>
</dbReference>
<dbReference type="InterPro" id="IPR039420">
    <property type="entry name" value="WalR-like"/>
</dbReference>
<dbReference type="SMART" id="SM00448">
    <property type="entry name" value="REC"/>
    <property type="match status" value="1"/>
</dbReference>
<dbReference type="eggNOG" id="COG3279">
    <property type="taxonomic scope" value="Bacteria"/>
</dbReference>
<evidence type="ECO:0000259" key="3">
    <source>
        <dbReference type="PROSITE" id="PS50110"/>
    </source>
</evidence>
<dbReference type="HOGENOM" id="CLU_000445_14_1_10"/>
<dbReference type="Pfam" id="PF00072">
    <property type="entry name" value="Response_reg"/>
    <property type="match status" value="1"/>
</dbReference>
<evidence type="ECO:0000256" key="1">
    <source>
        <dbReference type="ARBA" id="ARBA00023125"/>
    </source>
</evidence>
<dbReference type="PANTHER" id="PTHR48111:SF17">
    <property type="entry name" value="TRANSCRIPTIONAL REGULATORY PROTEIN YPDB"/>
    <property type="match status" value="1"/>
</dbReference>
<sequence length="236" mass="26718">MINCIAVDDEPLALNLLADNISKIPFLHLVCTCSDAFKAAEALQQNDIELVFIDIQMPGITGLQFIASLVKKPMVILITAYKQYALDGFAMDVVDYLVKPVPMDRFMKACNKAKELFELRSKSTSRGDKPAEYTFVNVGYSMQKIVFEDITYIEGLKDYAQIHLRSLPKPAIVRISFKILEDQLPPYFSRIHKSFIVNTKNITAVNRHTIYIGDKELPLGSAYKQGIDDMIAQNRF</sequence>
<dbReference type="Gene3D" id="2.40.50.1020">
    <property type="entry name" value="LytTr DNA-binding domain"/>
    <property type="match status" value="1"/>
</dbReference>
<feature type="domain" description="Response regulatory" evidence="3">
    <location>
        <begin position="3"/>
        <end position="114"/>
    </location>
</feature>
<evidence type="ECO:0000313" key="5">
    <source>
        <dbReference type="Proteomes" id="UP000002774"/>
    </source>
</evidence>
<evidence type="ECO:0000256" key="2">
    <source>
        <dbReference type="PROSITE-ProRule" id="PRU00169"/>
    </source>
</evidence>
<gene>
    <name evidence="4" type="ORF">Mucpa_6322</name>
</gene>
<dbReference type="STRING" id="714943.Mucpa_6322"/>
<name>H1Y5V6_9SPHI</name>
<dbReference type="OrthoDB" id="9787344at2"/>
<dbReference type="Proteomes" id="UP000002774">
    <property type="component" value="Chromosome"/>
</dbReference>
<dbReference type="SUPFAM" id="SSF52172">
    <property type="entry name" value="CheY-like"/>
    <property type="match status" value="1"/>
</dbReference>
<organism evidence="4 5">
    <name type="scientific">Mucilaginibacter paludis DSM 18603</name>
    <dbReference type="NCBI Taxonomy" id="714943"/>
    <lineage>
        <taxon>Bacteria</taxon>
        <taxon>Pseudomonadati</taxon>
        <taxon>Bacteroidota</taxon>
        <taxon>Sphingobacteriia</taxon>
        <taxon>Sphingobacteriales</taxon>
        <taxon>Sphingobacteriaceae</taxon>
        <taxon>Mucilaginibacter</taxon>
    </lineage>
</organism>
<keyword evidence="5" id="KW-1185">Reference proteome</keyword>
<accession>H1Y5V6</accession>
<reference evidence="4" key="1">
    <citation type="submission" date="2011-09" db="EMBL/GenBank/DDBJ databases">
        <title>The permanent draft genome of Mucilaginibacter paludis DSM 18603.</title>
        <authorList>
            <consortium name="US DOE Joint Genome Institute (JGI-PGF)"/>
            <person name="Lucas S."/>
            <person name="Han J."/>
            <person name="Lapidus A."/>
            <person name="Bruce D."/>
            <person name="Goodwin L."/>
            <person name="Pitluck S."/>
            <person name="Peters L."/>
            <person name="Kyrpides N."/>
            <person name="Mavromatis K."/>
            <person name="Ivanova N."/>
            <person name="Mikhailova N."/>
            <person name="Held B."/>
            <person name="Detter J.C."/>
            <person name="Tapia R."/>
            <person name="Han C."/>
            <person name="Land M."/>
            <person name="Hauser L."/>
            <person name="Markowitz V."/>
            <person name="Cheng J.-F."/>
            <person name="Hugenholtz P."/>
            <person name="Woyke T."/>
            <person name="Wu D."/>
            <person name="Tindall B."/>
            <person name="Brambilla E."/>
            <person name="Klenk H.-P."/>
            <person name="Eisen J.A."/>
        </authorList>
    </citation>
    <scope>NUCLEOTIDE SEQUENCE [LARGE SCALE GENOMIC DNA]</scope>
    <source>
        <strain evidence="4">DSM 18603</strain>
    </source>
</reference>
<dbReference type="GO" id="GO:0006355">
    <property type="term" value="P:regulation of DNA-templated transcription"/>
    <property type="evidence" value="ECO:0007669"/>
    <property type="project" value="TreeGrafter"/>
</dbReference>
<feature type="modified residue" description="4-aspartylphosphate" evidence="2">
    <location>
        <position position="54"/>
    </location>
</feature>
<dbReference type="PROSITE" id="PS50110">
    <property type="entry name" value="RESPONSE_REGULATORY"/>
    <property type="match status" value="1"/>
</dbReference>
<proteinExistence type="predicted"/>
<dbReference type="InterPro" id="IPR011006">
    <property type="entry name" value="CheY-like_superfamily"/>
</dbReference>